<evidence type="ECO:0000256" key="3">
    <source>
        <dbReference type="ARBA" id="ARBA00022490"/>
    </source>
</evidence>
<dbReference type="Pfam" id="PF00857">
    <property type="entry name" value="Isochorismatase"/>
    <property type="match status" value="1"/>
</dbReference>
<dbReference type="PANTHER" id="PTHR30457:SF12">
    <property type="entry name" value="5'_3'-NUCLEOTIDASE SURE"/>
    <property type="match status" value="1"/>
</dbReference>
<name>A0A7Y8VQ46_9FIRM</name>
<evidence type="ECO:0000313" key="11">
    <source>
        <dbReference type="Proteomes" id="UP000526307"/>
    </source>
</evidence>
<feature type="binding site" evidence="7">
    <location>
        <position position="10"/>
    </location>
    <ligand>
        <name>a divalent metal cation</name>
        <dbReference type="ChEBI" id="CHEBI:60240"/>
    </ligand>
</feature>
<dbReference type="SUPFAM" id="SSF64167">
    <property type="entry name" value="SurE-like"/>
    <property type="match status" value="1"/>
</dbReference>
<evidence type="ECO:0000256" key="2">
    <source>
        <dbReference type="ARBA" id="ARBA00011062"/>
    </source>
</evidence>
<dbReference type="GO" id="GO:0046872">
    <property type="term" value="F:metal ion binding"/>
    <property type="evidence" value="ECO:0007669"/>
    <property type="project" value="UniProtKB-UniRule"/>
</dbReference>
<dbReference type="GO" id="GO:0004309">
    <property type="term" value="F:exopolyphosphatase activity"/>
    <property type="evidence" value="ECO:0007669"/>
    <property type="project" value="TreeGrafter"/>
</dbReference>
<comment type="similarity">
    <text evidence="2 7">Belongs to the SurE nucleotidase family.</text>
</comment>
<comment type="caution">
    <text evidence="10">The sequence shown here is derived from an EMBL/GenBank/DDBJ whole genome shotgun (WGS) entry which is preliminary data.</text>
</comment>
<feature type="binding site" evidence="7">
    <location>
        <position position="9"/>
    </location>
    <ligand>
        <name>a divalent metal cation</name>
        <dbReference type="ChEBI" id="CHEBI:60240"/>
    </ligand>
</feature>
<dbReference type="Gene3D" id="3.40.1210.10">
    <property type="entry name" value="Survival protein SurE-like phosphatase/nucleotidase"/>
    <property type="match status" value="1"/>
</dbReference>
<dbReference type="RefSeq" id="WP_178978055.1">
    <property type="nucleotide sequence ID" value="NZ_JABXYR010000001.1"/>
</dbReference>
<dbReference type="EMBL" id="JABXYR010000001">
    <property type="protein sequence ID" value="NWO22586.1"/>
    <property type="molecule type" value="Genomic_DNA"/>
</dbReference>
<gene>
    <name evidence="7 10" type="primary">surE</name>
    <name evidence="10" type="ORF">HW270_00585</name>
</gene>
<dbReference type="GO" id="GO:0000166">
    <property type="term" value="F:nucleotide binding"/>
    <property type="evidence" value="ECO:0007669"/>
    <property type="project" value="UniProtKB-KW"/>
</dbReference>
<dbReference type="EC" id="3.1.3.5" evidence="7"/>
<keyword evidence="5 7" id="KW-0547">Nucleotide-binding</keyword>
<dbReference type="HAMAP" id="MF_00060">
    <property type="entry name" value="SurE"/>
    <property type="match status" value="1"/>
</dbReference>
<dbReference type="Gene3D" id="3.40.50.850">
    <property type="entry name" value="Isochorismatase-like"/>
    <property type="match status" value="1"/>
</dbReference>
<dbReference type="InterPro" id="IPR036380">
    <property type="entry name" value="Isochorismatase-like_sf"/>
</dbReference>
<evidence type="ECO:0000256" key="1">
    <source>
        <dbReference type="ARBA" id="ARBA00000815"/>
    </source>
</evidence>
<dbReference type="GO" id="GO:0008254">
    <property type="term" value="F:3'-nucleotidase activity"/>
    <property type="evidence" value="ECO:0007669"/>
    <property type="project" value="TreeGrafter"/>
</dbReference>
<evidence type="ECO:0000256" key="4">
    <source>
        <dbReference type="ARBA" id="ARBA00022723"/>
    </source>
</evidence>
<feature type="domain" description="Survival protein SurE-like phosphatase/nucleotidase" evidence="9">
    <location>
        <begin position="4"/>
        <end position="183"/>
    </location>
</feature>
<comment type="subcellular location">
    <subcellularLocation>
        <location evidence="7">Cytoplasm</location>
    </subcellularLocation>
</comment>
<comment type="cofactor">
    <cofactor evidence="7">
        <name>a divalent metal cation</name>
        <dbReference type="ChEBI" id="CHEBI:60240"/>
    </cofactor>
    <text evidence="7">Binds 1 divalent metal cation per subunit.</text>
</comment>
<dbReference type="PANTHER" id="PTHR30457">
    <property type="entry name" value="5'-NUCLEOTIDASE SURE"/>
    <property type="match status" value="1"/>
</dbReference>
<dbReference type="InterPro" id="IPR000868">
    <property type="entry name" value="Isochorismatase-like_dom"/>
</dbReference>
<proteinExistence type="inferred from homology"/>
<feature type="domain" description="Isochorismatase-like" evidence="8">
    <location>
        <begin position="285"/>
        <end position="434"/>
    </location>
</feature>
<evidence type="ECO:0000256" key="6">
    <source>
        <dbReference type="ARBA" id="ARBA00022801"/>
    </source>
</evidence>
<organism evidence="10 11">
    <name type="scientific">Mogibacterium timidum</name>
    <dbReference type="NCBI Taxonomy" id="35519"/>
    <lineage>
        <taxon>Bacteria</taxon>
        <taxon>Bacillati</taxon>
        <taxon>Bacillota</taxon>
        <taxon>Clostridia</taxon>
        <taxon>Peptostreptococcales</taxon>
        <taxon>Anaerovoracaceae</taxon>
        <taxon>Mogibacterium</taxon>
    </lineage>
</organism>
<dbReference type="InterPro" id="IPR036523">
    <property type="entry name" value="SurE-like_sf"/>
</dbReference>
<dbReference type="InterPro" id="IPR002828">
    <property type="entry name" value="SurE-like_Pase/nucleotidase"/>
</dbReference>
<dbReference type="SUPFAM" id="SSF52499">
    <property type="entry name" value="Isochorismatase-like hydrolases"/>
    <property type="match status" value="1"/>
</dbReference>
<accession>A0A7Y8VQ46</accession>
<evidence type="ECO:0000256" key="5">
    <source>
        <dbReference type="ARBA" id="ARBA00022741"/>
    </source>
</evidence>
<dbReference type="NCBIfam" id="TIGR00087">
    <property type="entry name" value="surE"/>
    <property type="match status" value="1"/>
</dbReference>
<evidence type="ECO:0000259" key="8">
    <source>
        <dbReference type="Pfam" id="PF00857"/>
    </source>
</evidence>
<dbReference type="InterPro" id="IPR030048">
    <property type="entry name" value="SurE"/>
</dbReference>
<reference evidence="10 11" key="1">
    <citation type="submission" date="2020-06" db="EMBL/GenBank/DDBJ databases">
        <title>Mogibacterium timidum strain W9173 genomic sequence.</title>
        <authorList>
            <person name="Wade W.G."/>
            <person name="Johnston C.D."/>
            <person name="Chen T."/>
            <person name="Dewhirst F.E."/>
        </authorList>
    </citation>
    <scope>NUCLEOTIDE SEQUENCE [LARGE SCALE GENOMIC DNA]</scope>
    <source>
        <strain evidence="10 11">W9173</strain>
    </source>
</reference>
<dbReference type="AlphaFoldDB" id="A0A7Y8VQ46"/>
<keyword evidence="11" id="KW-1185">Reference proteome</keyword>
<comment type="function">
    <text evidence="7">Nucleotidase that shows phosphatase activity on nucleoside 5'-monophosphates.</text>
</comment>
<dbReference type="Proteomes" id="UP000526307">
    <property type="component" value="Unassembled WGS sequence"/>
</dbReference>
<comment type="catalytic activity">
    <reaction evidence="1 7">
        <text>a ribonucleoside 5'-phosphate + H2O = a ribonucleoside + phosphate</text>
        <dbReference type="Rhea" id="RHEA:12484"/>
        <dbReference type="ChEBI" id="CHEBI:15377"/>
        <dbReference type="ChEBI" id="CHEBI:18254"/>
        <dbReference type="ChEBI" id="CHEBI:43474"/>
        <dbReference type="ChEBI" id="CHEBI:58043"/>
        <dbReference type="EC" id="3.1.3.5"/>
    </reaction>
</comment>
<feature type="binding site" evidence="7">
    <location>
        <position position="40"/>
    </location>
    <ligand>
        <name>a divalent metal cation</name>
        <dbReference type="ChEBI" id="CHEBI:60240"/>
    </ligand>
</feature>
<dbReference type="Pfam" id="PF01975">
    <property type="entry name" value="SurE"/>
    <property type="match status" value="1"/>
</dbReference>
<keyword evidence="6 7" id="KW-0378">Hydrolase</keyword>
<dbReference type="GO" id="GO:0008253">
    <property type="term" value="F:5'-nucleotidase activity"/>
    <property type="evidence" value="ECO:0007669"/>
    <property type="project" value="UniProtKB-UniRule"/>
</dbReference>
<protein>
    <recommendedName>
        <fullName evidence="7">5'-nucleotidase SurE</fullName>
        <ecNumber evidence="7">3.1.3.5</ecNumber>
    </recommendedName>
    <alternativeName>
        <fullName evidence="7">Nucleoside 5'-monophosphate phosphohydrolase</fullName>
    </alternativeName>
</protein>
<keyword evidence="4 7" id="KW-0479">Metal-binding</keyword>
<evidence type="ECO:0000259" key="9">
    <source>
        <dbReference type="Pfam" id="PF01975"/>
    </source>
</evidence>
<evidence type="ECO:0000256" key="7">
    <source>
        <dbReference type="HAMAP-Rule" id="MF_00060"/>
    </source>
</evidence>
<dbReference type="GO" id="GO:0005737">
    <property type="term" value="C:cytoplasm"/>
    <property type="evidence" value="ECO:0007669"/>
    <property type="project" value="UniProtKB-SubCell"/>
</dbReference>
<evidence type="ECO:0000313" key="10">
    <source>
        <dbReference type="EMBL" id="NWO22586.1"/>
    </source>
</evidence>
<feature type="binding site" evidence="7">
    <location>
        <position position="98"/>
    </location>
    <ligand>
        <name>a divalent metal cation</name>
        <dbReference type="ChEBI" id="CHEBI:60240"/>
    </ligand>
</feature>
<sequence>MNRILVGNDDGIESFGLRTLVRFLSHMAEVYVVAPASQCSGHGQAITLSGLVTAREIELEGAERAIALTGTPADCAKFGIDMLRAEGIEPDYVIGGINHGGNAGTDINYSGTFAIANEGALNGYKALALSVTSHSATHFEYICEMLPELLEVAKQLPQGIILNVNSPDLPKWQIKGTRYTEAGGIGFDNTFVKAVHETDGMNEANGSNSPATNAGVIELSSNAVDPSHINGEYRYRADVTDGSAAPAYTDLYALADGYATVTPYRVNRVDSGMLAKLRGLSSDRTLCIIMDVQKHMIPEMRKSERFMNNVLKLARCLNILELPTLLTEQYGYDSEPVAGELKNELRSYEKIDKVDFDCTTSPDLEALLQSHKGNRIVLAGLEAHISIMQTAKSLMAKGYDVRVIKDCCASKQKEPMEAAMQTLADEGCTITTLEAFAYEEVGSTVDFAYRHIRAALEI</sequence>
<keyword evidence="3 7" id="KW-0963">Cytoplasm</keyword>